<feature type="transmembrane region" description="Helical" evidence="9">
    <location>
        <begin position="14"/>
        <end position="38"/>
    </location>
</feature>
<reference evidence="12 15" key="2">
    <citation type="submission" date="2017-10" db="EMBL/GenBank/DDBJ databases">
        <title>Draft genome sequences of Aggregatibacter actinomycetemcomitans strains 310a and 310b.</title>
        <authorList>
            <person name="May A.C."/>
            <person name="Ohta H."/>
            <person name="Maeda H."/>
            <person name="Kokeguchi S."/>
            <person name="Cugini C."/>
        </authorList>
    </citation>
    <scope>NUCLEOTIDE SEQUENCE [LARGE SCALE GENOMIC DNA]</scope>
    <source>
        <strain evidence="12 15">310b</strain>
    </source>
</reference>
<name>A0A142G072_AGGAC</name>
<evidence type="ECO:0000256" key="4">
    <source>
        <dbReference type="ARBA" id="ARBA00022692"/>
    </source>
</evidence>
<feature type="domain" description="MotA/TolQ/ExbB proton channel" evidence="10">
    <location>
        <begin position="49"/>
        <end position="140"/>
    </location>
</feature>
<dbReference type="OMA" id="MSFIMVW"/>
<dbReference type="GO" id="GO:0005886">
    <property type="term" value="C:plasma membrane"/>
    <property type="evidence" value="ECO:0007669"/>
    <property type="project" value="UniProtKB-SubCell"/>
</dbReference>
<comment type="similarity">
    <text evidence="8">Belongs to the exbB/tolQ family.</text>
</comment>
<evidence type="ECO:0000313" key="11">
    <source>
        <dbReference type="EMBL" id="AMQ94052.1"/>
    </source>
</evidence>
<gene>
    <name evidence="13" type="primary">exbB</name>
    <name evidence="11" type="ORF">ACT75_05675</name>
    <name evidence="12" type="ORF">CQR80_09680</name>
    <name evidence="13" type="ORF">FXB79_08385</name>
</gene>
<dbReference type="PANTHER" id="PTHR30625">
    <property type="entry name" value="PROTEIN TOLQ"/>
    <property type="match status" value="1"/>
</dbReference>
<sequence>MPQIFEFLQNYSDYIIIGLLLFMSVLMLTMVIERFFFLSRVKVSQYSTIYALEIDLNRNLTIVSTVGANAPYVGLLGTVIGILLTFYQIGQSGGEVDAGEIMLHLSLALKATALGILVAIPSMIFYNALGRKVEVNRLKWKVLNSQQHKKEEQDKE</sequence>
<evidence type="ECO:0000256" key="8">
    <source>
        <dbReference type="RuleBase" id="RU004057"/>
    </source>
</evidence>
<evidence type="ECO:0000313" key="15">
    <source>
        <dbReference type="Proteomes" id="UP000226080"/>
    </source>
</evidence>
<keyword evidence="6 9" id="KW-1133">Transmembrane helix</keyword>
<dbReference type="InterPro" id="IPR050790">
    <property type="entry name" value="ExbB/TolQ_transport"/>
</dbReference>
<evidence type="ECO:0000313" key="14">
    <source>
        <dbReference type="Proteomes" id="UP000072236"/>
    </source>
</evidence>
<dbReference type="GO" id="GO:0055085">
    <property type="term" value="P:transmembrane transport"/>
    <property type="evidence" value="ECO:0007669"/>
    <property type="project" value="InterPro"/>
</dbReference>
<dbReference type="NCBIfam" id="TIGR02805">
    <property type="entry name" value="exbB2"/>
    <property type="match status" value="1"/>
</dbReference>
<dbReference type="GO" id="GO:0017038">
    <property type="term" value="P:protein import"/>
    <property type="evidence" value="ECO:0007669"/>
    <property type="project" value="TreeGrafter"/>
</dbReference>
<dbReference type="KEGG" id="aact:ACT75_05675"/>
<dbReference type="InterPro" id="IPR002898">
    <property type="entry name" value="MotA_ExbB_proton_chnl"/>
</dbReference>
<comment type="subcellular location">
    <subcellularLocation>
        <location evidence="1">Cell membrane</location>
        <topology evidence="1">Multi-pass membrane protein</topology>
    </subcellularLocation>
    <subcellularLocation>
        <location evidence="8">Membrane</location>
        <topology evidence="8">Multi-pass membrane protein</topology>
    </subcellularLocation>
</comment>
<dbReference type="Proteomes" id="UP000226080">
    <property type="component" value="Unassembled WGS sequence"/>
</dbReference>
<dbReference type="AlphaFoldDB" id="A0A142G072"/>
<evidence type="ECO:0000256" key="6">
    <source>
        <dbReference type="ARBA" id="ARBA00022989"/>
    </source>
</evidence>
<dbReference type="EMBL" id="PCGW01000021">
    <property type="protein sequence ID" value="PHO19933.1"/>
    <property type="molecule type" value="Genomic_DNA"/>
</dbReference>
<dbReference type="EMBL" id="VSED01000023">
    <property type="protein sequence ID" value="TYA38504.1"/>
    <property type="molecule type" value="Genomic_DNA"/>
</dbReference>
<evidence type="ECO:0000256" key="9">
    <source>
        <dbReference type="SAM" id="Phobius"/>
    </source>
</evidence>
<evidence type="ECO:0000259" key="10">
    <source>
        <dbReference type="Pfam" id="PF01618"/>
    </source>
</evidence>
<protein>
    <submittedName>
        <fullName evidence="11">Energy transducer TonB</fullName>
    </submittedName>
    <submittedName>
        <fullName evidence="13">TonB-system energizer ExbB</fullName>
    </submittedName>
</protein>
<dbReference type="PANTHER" id="PTHR30625:SF15">
    <property type="entry name" value="BIOPOLYMER TRANSPORT PROTEIN EXBB"/>
    <property type="match status" value="1"/>
</dbReference>
<keyword evidence="5 8" id="KW-0653">Protein transport</keyword>
<reference evidence="13 16" key="3">
    <citation type="submission" date="2019-08" db="EMBL/GenBank/DDBJ databases">
        <title>Whole genome sequencing of Aggregatibacter actinomycetemcomitans cultured from blood stream infections in Denmark reveals a novel phylogenetic lineage expressing serotype a membrane O polysaccharide.</title>
        <authorList>
            <person name="Nedergaard S."/>
            <person name="Kobel C.M."/>
            <person name="Nielsen M.B."/>
            <person name="Moeller R.T."/>
            <person name="Jensen A.B."/>
            <person name="Noerskov-Lauritsen N."/>
        </authorList>
    </citation>
    <scope>NUCLEOTIDE SEQUENCE [LARGE SCALE GENOMIC DNA]</scope>
    <source>
        <strain evidence="13 16">PN_563</strain>
    </source>
</reference>
<keyword evidence="3" id="KW-1003">Cell membrane</keyword>
<organism evidence="13 16">
    <name type="scientific">Aggregatibacter actinomycetemcomitans</name>
    <name type="common">Actinobacillus actinomycetemcomitans</name>
    <name type="synonym">Haemophilus actinomycetemcomitans</name>
    <dbReference type="NCBI Taxonomy" id="714"/>
    <lineage>
        <taxon>Bacteria</taxon>
        <taxon>Pseudomonadati</taxon>
        <taxon>Pseudomonadota</taxon>
        <taxon>Gammaproteobacteria</taxon>
        <taxon>Pasteurellales</taxon>
        <taxon>Pasteurellaceae</taxon>
        <taxon>Aggregatibacter</taxon>
    </lineage>
</organism>
<evidence type="ECO:0000256" key="1">
    <source>
        <dbReference type="ARBA" id="ARBA00004651"/>
    </source>
</evidence>
<evidence type="ECO:0000256" key="3">
    <source>
        <dbReference type="ARBA" id="ARBA00022475"/>
    </source>
</evidence>
<dbReference type="InterPro" id="IPR014172">
    <property type="entry name" value="TonB_ExbB_2"/>
</dbReference>
<dbReference type="OrthoDB" id="9805133at2"/>
<accession>A0A142G072</accession>
<keyword evidence="15" id="KW-1185">Reference proteome</keyword>
<dbReference type="EMBL" id="CP012959">
    <property type="protein sequence ID" value="AMQ94052.1"/>
    <property type="molecule type" value="Genomic_DNA"/>
</dbReference>
<feature type="transmembrane region" description="Helical" evidence="9">
    <location>
        <begin position="107"/>
        <end position="129"/>
    </location>
</feature>
<keyword evidence="7 9" id="KW-0472">Membrane</keyword>
<evidence type="ECO:0000256" key="2">
    <source>
        <dbReference type="ARBA" id="ARBA00022448"/>
    </source>
</evidence>
<dbReference type="Pfam" id="PF01618">
    <property type="entry name" value="MotA_ExbB"/>
    <property type="match status" value="1"/>
</dbReference>
<dbReference type="RefSeq" id="WP_005538526.1">
    <property type="nucleotide sequence ID" value="NZ_CP012958.1"/>
</dbReference>
<evidence type="ECO:0000256" key="7">
    <source>
        <dbReference type="ARBA" id="ARBA00023136"/>
    </source>
</evidence>
<dbReference type="Proteomes" id="UP000323012">
    <property type="component" value="Unassembled WGS sequence"/>
</dbReference>
<dbReference type="SMR" id="A0A142G072"/>
<dbReference type="Proteomes" id="UP000072236">
    <property type="component" value="Chromosome"/>
</dbReference>
<keyword evidence="2 8" id="KW-0813">Transport</keyword>
<evidence type="ECO:0000313" key="12">
    <source>
        <dbReference type="EMBL" id="PHO19933.1"/>
    </source>
</evidence>
<feature type="transmembrane region" description="Helical" evidence="9">
    <location>
        <begin position="59"/>
        <end position="87"/>
    </location>
</feature>
<evidence type="ECO:0000313" key="16">
    <source>
        <dbReference type="Proteomes" id="UP000323012"/>
    </source>
</evidence>
<keyword evidence="4 9" id="KW-0812">Transmembrane</keyword>
<evidence type="ECO:0000256" key="5">
    <source>
        <dbReference type="ARBA" id="ARBA00022927"/>
    </source>
</evidence>
<dbReference type="GeneID" id="77211091"/>
<evidence type="ECO:0000313" key="13">
    <source>
        <dbReference type="EMBL" id="TYA38504.1"/>
    </source>
</evidence>
<proteinExistence type="inferred from homology"/>
<reference evidence="11 14" key="1">
    <citation type="submission" date="2015-10" db="EMBL/GenBank/DDBJ databases">
        <title>Tn-seq of a polymicrobial infection.</title>
        <authorList>
            <person name="Stacy A."/>
            <person name="Rumbaugh K.P."/>
            <person name="Whiteley M."/>
        </authorList>
    </citation>
    <scope>NUCLEOTIDE SEQUENCE [LARGE SCALE GENOMIC DNA]</scope>
    <source>
        <strain evidence="11 14">624</strain>
    </source>
</reference>
<dbReference type="eggNOG" id="COG0811">
    <property type="taxonomic scope" value="Bacteria"/>
</dbReference>